<sequence length="51" mass="5601">MTLRVFTGTRESVVIRANCLTPLPATPSEKPDGRGIAFFVRKGKEEEQGLP</sequence>
<accession>A0A060QEG5</accession>
<evidence type="ECO:0000313" key="1">
    <source>
        <dbReference type="EMBL" id="CDG39310.1"/>
    </source>
</evidence>
<reference evidence="1 2" key="2">
    <citation type="journal article" date="2014" name="PLoS ONE">
        <title>Evolution of mitochondria reconstructed from the energy metabolism of living bacteria.</title>
        <authorList>
            <person name="Degli Esposti M."/>
            <person name="Chouaia B."/>
            <person name="Comandatore F."/>
            <person name="Crotti E."/>
            <person name="Sassera D."/>
            <person name="Lievens P.M."/>
            <person name="Daffonchio D."/>
            <person name="Bandi C."/>
        </authorList>
    </citation>
    <scope>NUCLEOTIDE SEQUENCE [LARGE SCALE GENOMIC DNA]</scope>
    <source>
        <strain evidence="1 2">SF2.1</strain>
    </source>
</reference>
<dbReference type="EMBL" id="CBLX010000009">
    <property type="protein sequence ID" value="CDG39310.1"/>
    <property type="molecule type" value="Genomic_DNA"/>
</dbReference>
<proteinExistence type="predicted"/>
<dbReference type="AlphaFoldDB" id="A0A060QEG5"/>
<dbReference type="Proteomes" id="UP000027583">
    <property type="component" value="Unassembled WGS sequence"/>
</dbReference>
<protein>
    <submittedName>
        <fullName evidence="1">Uncharacterized protein</fullName>
    </submittedName>
</protein>
<evidence type="ECO:0000313" key="2">
    <source>
        <dbReference type="Proteomes" id="UP000027583"/>
    </source>
</evidence>
<name>A0A060QEG5_9PROT</name>
<comment type="caution">
    <text evidence="1">The sequence shown here is derived from an EMBL/GenBank/DDBJ whole genome shotgun (WGS) entry which is preliminary data.</text>
</comment>
<organism evidence="1 2">
    <name type="scientific">Asaia bogorensis</name>
    <dbReference type="NCBI Taxonomy" id="91915"/>
    <lineage>
        <taxon>Bacteria</taxon>
        <taxon>Pseudomonadati</taxon>
        <taxon>Pseudomonadota</taxon>
        <taxon>Alphaproteobacteria</taxon>
        <taxon>Acetobacterales</taxon>
        <taxon>Acetobacteraceae</taxon>
        <taxon>Asaia</taxon>
    </lineage>
</organism>
<gene>
    <name evidence="1" type="ORF">ASAP_1265</name>
</gene>
<reference evidence="1 2" key="1">
    <citation type="journal article" date="2014" name="Genome Biol. Evol.">
        <title>Acetic acid bacteria genomes reveal functional traits for adaptation to life in insect guts.</title>
        <authorList>
            <person name="Chouaia B."/>
            <person name="Gaiarsa S."/>
            <person name="Crotti E."/>
            <person name="Comandatore F."/>
            <person name="Degli Esposti M."/>
            <person name="Ricci I."/>
            <person name="Alma A."/>
            <person name="Favia G."/>
            <person name="Bandi C."/>
            <person name="Daffonchio D."/>
        </authorList>
    </citation>
    <scope>NUCLEOTIDE SEQUENCE [LARGE SCALE GENOMIC DNA]</scope>
    <source>
        <strain evidence="1 2">SF2.1</strain>
    </source>
</reference>